<evidence type="ECO:0000313" key="7">
    <source>
        <dbReference type="Proteomes" id="UP000186040"/>
    </source>
</evidence>
<dbReference type="InterPro" id="IPR047923">
    <property type="entry name" value="ArpA-like"/>
</dbReference>
<dbReference type="SUPFAM" id="SSF48498">
    <property type="entry name" value="Tetracyclin repressor-like, C-terminal domain"/>
    <property type="match status" value="1"/>
</dbReference>
<evidence type="ECO:0000256" key="2">
    <source>
        <dbReference type="ARBA" id="ARBA00023125"/>
    </source>
</evidence>
<keyword evidence="7" id="KW-1185">Reference proteome</keyword>
<dbReference type="InterPro" id="IPR009057">
    <property type="entry name" value="Homeodomain-like_sf"/>
</dbReference>
<organism evidence="6 7">
    <name type="scientific">Actinokineospora bangkokensis</name>
    <dbReference type="NCBI Taxonomy" id="1193682"/>
    <lineage>
        <taxon>Bacteria</taxon>
        <taxon>Bacillati</taxon>
        <taxon>Actinomycetota</taxon>
        <taxon>Actinomycetes</taxon>
        <taxon>Pseudonocardiales</taxon>
        <taxon>Pseudonocardiaceae</taxon>
        <taxon>Actinokineospora</taxon>
    </lineage>
</organism>
<dbReference type="AlphaFoldDB" id="A0A1Q9LBX3"/>
<feature type="DNA-binding region" description="H-T-H motif" evidence="4">
    <location>
        <begin position="31"/>
        <end position="50"/>
    </location>
</feature>
<evidence type="ECO:0000259" key="5">
    <source>
        <dbReference type="PROSITE" id="PS50977"/>
    </source>
</evidence>
<dbReference type="SUPFAM" id="SSF46689">
    <property type="entry name" value="Homeodomain-like"/>
    <property type="match status" value="1"/>
</dbReference>
<reference evidence="6 7" key="1">
    <citation type="submission" date="2016-10" db="EMBL/GenBank/DDBJ databases">
        <title>The Draft Genome Sequence of Actinokineospora bangkokensis 44EHWT reveals the biosynthetic pathway of antifungal compounds Thailandins with unusual extender unit butylmalonyl-CoA.</title>
        <authorList>
            <person name="Greule A."/>
            <person name="Intra B."/>
            <person name="Flemming S."/>
            <person name="Rommel M.G."/>
            <person name="Panbangred W."/>
            <person name="Bechthold A."/>
        </authorList>
    </citation>
    <scope>NUCLEOTIDE SEQUENCE [LARGE SCALE GENOMIC DNA]</scope>
    <source>
        <strain evidence="6 7">44EHW</strain>
    </source>
</reference>
<name>A0A1Q9LBX3_9PSEU</name>
<dbReference type="InterPro" id="IPR036271">
    <property type="entry name" value="Tet_transcr_reg_TetR-rel_C_sf"/>
</dbReference>
<dbReference type="GO" id="GO:0000976">
    <property type="term" value="F:transcription cis-regulatory region binding"/>
    <property type="evidence" value="ECO:0007669"/>
    <property type="project" value="TreeGrafter"/>
</dbReference>
<dbReference type="RefSeq" id="WP_075978711.1">
    <property type="nucleotide sequence ID" value="NZ_MKQR01000032.1"/>
</dbReference>
<sequence length="207" mass="21108">MSKQQRAELTRSRLVDAAARLFERRGFAGTNINDITDAAGVTKGALYFHFSAKEDLVGAVQAEVAQALEELAARAVRAVCSVQALIDLTHGLGRALVADPLVRAGFRVARECGEQGPPFDDCHRSWSEVVGVVAASGEAAGALGEGVAAADAAATVLAVTLGLEALSASGARAVPLSDSLTAVWRVVIPGIAEAGRVPALLPGGSAV</sequence>
<dbReference type="InterPro" id="IPR050109">
    <property type="entry name" value="HTH-type_TetR-like_transc_reg"/>
</dbReference>
<evidence type="ECO:0000313" key="6">
    <source>
        <dbReference type="EMBL" id="OLR89528.1"/>
    </source>
</evidence>
<dbReference type="Pfam" id="PF00440">
    <property type="entry name" value="TetR_N"/>
    <property type="match status" value="1"/>
</dbReference>
<dbReference type="PANTHER" id="PTHR30055">
    <property type="entry name" value="HTH-TYPE TRANSCRIPTIONAL REGULATOR RUTR"/>
    <property type="match status" value="1"/>
</dbReference>
<comment type="caution">
    <text evidence="6">The sequence shown here is derived from an EMBL/GenBank/DDBJ whole genome shotgun (WGS) entry which is preliminary data.</text>
</comment>
<protein>
    <recommendedName>
        <fullName evidence="5">HTH tetR-type domain-containing protein</fullName>
    </recommendedName>
</protein>
<dbReference type="PRINTS" id="PR00455">
    <property type="entry name" value="HTHTETR"/>
</dbReference>
<dbReference type="PROSITE" id="PS50977">
    <property type="entry name" value="HTH_TETR_2"/>
    <property type="match status" value="1"/>
</dbReference>
<feature type="domain" description="HTH tetR-type" evidence="5">
    <location>
        <begin position="8"/>
        <end position="68"/>
    </location>
</feature>
<dbReference type="PANTHER" id="PTHR30055:SF234">
    <property type="entry name" value="HTH-TYPE TRANSCRIPTIONAL REGULATOR BETI"/>
    <property type="match status" value="1"/>
</dbReference>
<evidence type="ECO:0000256" key="1">
    <source>
        <dbReference type="ARBA" id="ARBA00023015"/>
    </source>
</evidence>
<dbReference type="Gene3D" id="1.10.357.10">
    <property type="entry name" value="Tetracycline Repressor, domain 2"/>
    <property type="match status" value="1"/>
</dbReference>
<dbReference type="InterPro" id="IPR054126">
    <property type="entry name" value="CprB_TetR_C"/>
</dbReference>
<keyword evidence="1" id="KW-0805">Transcription regulation</keyword>
<accession>A0A1Q9LBX3</accession>
<dbReference type="GO" id="GO:0003700">
    <property type="term" value="F:DNA-binding transcription factor activity"/>
    <property type="evidence" value="ECO:0007669"/>
    <property type="project" value="TreeGrafter"/>
</dbReference>
<evidence type="ECO:0000256" key="4">
    <source>
        <dbReference type="PROSITE-ProRule" id="PRU00335"/>
    </source>
</evidence>
<keyword evidence="3" id="KW-0804">Transcription</keyword>
<dbReference type="Proteomes" id="UP000186040">
    <property type="component" value="Unassembled WGS sequence"/>
</dbReference>
<proteinExistence type="predicted"/>
<dbReference type="EMBL" id="MKQR01000032">
    <property type="protein sequence ID" value="OLR89528.1"/>
    <property type="molecule type" value="Genomic_DNA"/>
</dbReference>
<dbReference type="Pfam" id="PF21935">
    <property type="entry name" value="TetR_C_45"/>
    <property type="match status" value="1"/>
</dbReference>
<keyword evidence="2 4" id="KW-0238">DNA-binding</keyword>
<dbReference type="InterPro" id="IPR001647">
    <property type="entry name" value="HTH_TetR"/>
</dbReference>
<dbReference type="OrthoDB" id="3237195at2"/>
<gene>
    <name evidence="6" type="ORF">BJP25_05460</name>
</gene>
<evidence type="ECO:0000256" key="3">
    <source>
        <dbReference type="ARBA" id="ARBA00023163"/>
    </source>
</evidence>
<dbReference type="NCBIfam" id="NF041196">
    <property type="entry name" value="ScbR_bind_reg"/>
    <property type="match status" value="1"/>
</dbReference>